<name>A0A542E5I3_9MICO</name>
<accession>A0A542E5I3</accession>
<dbReference type="InterPro" id="IPR016102">
    <property type="entry name" value="Succinyl-CoA_synth-like"/>
</dbReference>
<dbReference type="Proteomes" id="UP000317893">
    <property type="component" value="Unassembled WGS sequence"/>
</dbReference>
<feature type="domain" description="N-acetyltransferase" evidence="4">
    <location>
        <begin position="45"/>
        <end position="195"/>
    </location>
</feature>
<dbReference type="EMBL" id="VFMN01000001">
    <property type="protein sequence ID" value="TQJ10598.1"/>
    <property type="molecule type" value="Genomic_DNA"/>
</dbReference>
<keyword evidence="1" id="KW-0547">Nucleotide-binding</keyword>
<dbReference type="Pfam" id="PF13549">
    <property type="entry name" value="ATP-grasp_5"/>
    <property type="match status" value="1"/>
</dbReference>
<dbReference type="GO" id="GO:0016747">
    <property type="term" value="F:acyltransferase activity, transferring groups other than amino-acyl groups"/>
    <property type="evidence" value="ECO:0007669"/>
    <property type="project" value="InterPro"/>
</dbReference>
<dbReference type="InterPro" id="IPR013815">
    <property type="entry name" value="ATP_grasp_subdomain_1"/>
</dbReference>
<feature type="region of interest" description="Disordered" evidence="2">
    <location>
        <begin position="1"/>
        <end position="26"/>
    </location>
</feature>
<evidence type="ECO:0000313" key="5">
    <source>
        <dbReference type="EMBL" id="TQJ10598.1"/>
    </source>
</evidence>
<dbReference type="SMART" id="SM00881">
    <property type="entry name" value="CoA_binding"/>
    <property type="match status" value="1"/>
</dbReference>
<dbReference type="InterPro" id="IPR000182">
    <property type="entry name" value="GNAT_dom"/>
</dbReference>
<dbReference type="PANTHER" id="PTHR42793">
    <property type="entry name" value="COA BINDING DOMAIN CONTAINING PROTEIN"/>
    <property type="match status" value="1"/>
</dbReference>
<dbReference type="InterPro" id="IPR003781">
    <property type="entry name" value="CoA-bd"/>
</dbReference>
<dbReference type="SUPFAM" id="SSF55729">
    <property type="entry name" value="Acyl-CoA N-acyltransferases (Nat)"/>
    <property type="match status" value="1"/>
</dbReference>
<dbReference type="SUPFAM" id="SSF51735">
    <property type="entry name" value="NAD(P)-binding Rossmann-fold domains"/>
    <property type="match status" value="1"/>
</dbReference>
<dbReference type="Gene3D" id="3.40.50.720">
    <property type="entry name" value="NAD(P)-binding Rossmann-like Domain"/>
    <property type="match status" value="1"/>
</dbReference>
<protein>
    <submittedName>
        <fullName evidence="5">Acyl-CoA synthetase (NDP forming)</fullName>
    </submittedName>
</protein>
<evidence type="ECO:0000256" key="1">
    <source>
        <dbReference type="PROSITE-ProRule" id="PRU00409"/>
    </source>
</evidence>
<dbReference type="Gene3D" id="3.30.470.20">
    <property type="entry name" value="ATP-grasp fold, B domain"/>
    <property type="match status" value="1"/>
</dbReference>
<keyword evidence="6" id="KW-1185">Reference proteome</keyword>
<evidence type="ECO:0000259" key="3">
    <source>
        <dbReference type="PROSITE" id="PS50975"/>
    </source>
</evidence>
<reference evidence="5 6" key="1">
    <citation type="submission" date="2019-06" db="EMBL/GenBank/DDBJ databases">
        <title>Sequencing the genomes of 1000 actinobacteria strains.</title>
        <authorList>
            <person name="Klenk H.-P."/>
        </authorList>
    </citation>
    <scope>NUCLEOTIDE SEQUENCE [LARGE SCALE GENOMIC DNA]</scope>
    <source>
        <strain evidence="5 6">DSM 18607</strain>
    </source>
</reference>
<dbReference type="InterPro" id="IPR011761">
    <property type="entry name" value="ATP-grasp"/>
</dbReference>
<dbReference type="SUPFAM" id="SSF56059">
    <property type="entry name" value="Glutathione synthetase ATP-binding domain-like"/>
    <property type="match status" value="1"/>
</dbReference>
<dbReference type="PROSITE" id="PS51186">
    <property type="entry name" value="GNAT"/>
    <property type="match status" value="1"/>
</dbReference>
<dbReference type="InterPro" id="IPR036291">
    <property type="entry name" value="NAD(P)-bd_dom_sf"/>
</dbReference>
<comment type="caution">
    <text evidence="5">The sequence shown here is derived from an EMBL/GenBank/DDBJ whole genome shotgun (WGS) entry which is preliminary data.</text>
</comment>
<dbReference type="InterPro" id="IPR016181">
    <property type="entry name" value="Acyl_CoA_acyltransferase"/>
</dbReference>
<feature type="domain" description="ATP-grasp" evidence="3">
    <location>
        <begin position="700"/>
        <end position="753"/>
    </location>
</feature>
<dbReference type="Gene3D" id="3.40.50.261">
    <property type="entry name" value="Succinyl-CoA synthetase domains"/>
    <property type="match status" value="2"/>
</dbReference>
<dbReference type="CDD" id="cd04301">
    <property type="entry name" value="NAT_SF"/>
    <property type="match status" value="1"/>
</dbReference>
<dbReference type="Gene3D" id="3.30.1490.20">
    <property type="entry name" value="ATP-grasp fold, A domain"/>
    <property type="match status" value="1"/>
</dbReference>
<evidence type="ECO:0000256" key="2">
    <source>
        <dbReference type="SAM" id="MobiDB-lite"/>
    </source>
</evidence>
<dbReference type="GO" id="GO:0005524">
    <property type="term" value="F:ATP binding"/>
    <property type="evidence" value="ECO:0007669"/>
    <property type="project" value="UniProtKB-UniRule"/>
</dbReference>
<evidence type="ECO:0000313" key="6">
    <source>
        <dbReference type="Proteomes" id="UP000317893"/>
    </source>
</evidence>
<dbReference type="PROSITE" id="PS50975">
    <property type="entry name" value="ATP_GRASP"/>
    <property type="match status" value="1"/>
</dbReference>
<dbReference type="Pfam" id="PF00583">
    <property type="entry name" value="Acetyltransf_1"/>
    <property type="match status" value="1"/>
</dbReference>
<dbReference type="Gene3D" id="3.40.630.30">
    <property type="match status" value="1"/>
</dbReference>
<dbReference type="PANTHER" id="PTHR42793:SF1">
    <property type="entry name" value="PEPTIDYL-LYSINE N-ACETYLTRANSFERASE PATZ"/>
    <property type="match status" value="1"/>
</dbReference>
<dbReference type="Pfam" id="PF13607">
    <property type="entry name" value="Succ_CoA_lig"/>
    <property type="match status" value="1"/>
</dbReference>
<dbReference type="Pfam" id="PF13380">
    <property type="entry name" value="CoA_binding_2"/>
    <property type="match status" value="1"/>
</dbReference>
<gene>
    <name evidence="5" type="ORF">FB458_3727</name>
</gene>
<dbReference type="SUPFAM" id="SSF52210">
    <property type="entry name" value="Succinyl-CoA synthetase domains"/>
    <property type="match status" value="2"/>
</dbReference>
<organism evidence="5 6">
    <name type="scientific">Lapillicoccus jejuensis</name>
    <dbReference type="NCBI Taxonomy" id="402171"/>
    <lineage>
        <taxon>Bacteria</taxon>
        <taxon>Bacillati</taxon>
        <taxon>Actinomycetota</taxon>
        <taxon>Actinomycetes</taxon>
        <taxon>Micrococcales</taxon>
        <taxon>Intrasporangiaceae</taxon>
        <taxon>Lapillicoccus</taxon>
    </lineage>
</organism>
<dbReference type="AlphaFoldDB" id="A0A542E5I3"/>
<sequence length="919" mass="98189">MLARRARRRYAAAGPWDDDGMPTEPGTTYPVGWEADVVLRDGSVAHVRPITPDDAEALREFHRRQSPESIYLRFFAPLRELSDRDVHRFTHVDHRDRVALIATVRDDIVGVGRFDRIDEHQAEVAFNISDHFQGRGIGSVLLEHLAMIGQEVGVDRFTAEVLPQNRKMINVFREAGYDVTHRYEDGVIALSFDIAPTERSVLVRLAREHRAESMSVRQVLSPRSVAVVGASRRPDAIGHRFLRNILVSEYTGTLVAVHPEADEILGVTAYPTLEAVPHEVDLAVVVVPAEKVLDVVDDCARKGVRALLVASAGFAEAGPEGVERQEALRRRARASGMRVVGPNSFGLINTHPDVLLNATLANQVPRRGRLGLFAQSGALGIAVLASASRRGLGVSTFASAGNRVDVSGNDLMQYWIDDDDTDVVGLYLESMGNPRKFSRIARQLSRAKPVVVVSSGVSAYGAPPGHRTRPTQVPPEAFDAMLRQAGVIRTENVHQLFDVAQLLLHQPLPAGRRVAVVGNSDALGALSAQAALSWGLEVTHGPVSLPAEAAPEAYTAALRAAFDDPAVDSVVTGFIPPLATVDSTVVDAVHQASAGSEKPCVATFLGLRGVGTGAVSSYAAAAAAKAAGEDAVRRAVPVYGMPEDAVRALAAATNHAQWRGRDRGRLVHPPGLHDEDVEAVVERVLAQAPDGRDLTREEATELLAAYGVRLWPARHAATADEAVAAADALGYPVVVKTLSPVLRHQTGTTGVRIDLDGPEAVRGAVESLRLRLGTLGTLGTEGIVVQQMALPGVICVLTSQEDPLFGPVVSFSLAGPPTELLGDIAHRIPPLTDVDVSDLLSGVRAAPLLEGHRGAAPVNRGALADLVARLSCLADRHPELARVHLNPVNAWSGGVDVLDAEITVRPAATRKDGERRAMT</sequence>
<dbReference type="InterPro" id="IPR032875">
    <property type="entry name" value="Succ_CoA_lig_flav_dom"/>
</dbReference>
<evidence type="ECO:0000259" key="4">
    <source>
        <dbReference type="PROSITE" id="PS51186"/>
    </source>
</evidence>
<keyword evidence="1" id="KW-0067">ATP-binding</keyword>
<proteinExistence type="predicted"/>
<dbReference type="GO" id="GO:0046872">
    <property type="term" value="F:metal ion binding"/>
    <property type="evidence" value="ECO:0007669"/>
    <property type="project" value="InterPro"/>
</dbReference>
<feature type="compositionally biased region" description="Basic residues" evidence="2">
    <location>
        <begin position="1"/>
        <end position="10"/>
    </location>
</feature>